<name>A0A9Y2JX45_9PSEU</name>
<dbReference type="GO" id="GO:0016651">
    <property type="term" value="F:oxidoreductase activity, acting on NAD(P)H"/>
    <property type="evidence" value="ECO:0007669"/>
    <property type="project" value="TreeGrafter"/>
</dbReference>
<dbReference type="InterPro" id="IPR013154">
    <property type="entry name" value="ADH-like_N"/>
</dbReference>
<keyword evidence="2" id="KW-0560">Oxidoreductase</keyword>
<keyword evidence="5" id="KW-1185">Reference proteome</keyword>
<dbReference type="AlphaFoldDB" id="A0A9Y2JX45"/>
<dbReference type="SUPFAM" id="SSF50129">
    <property type="entry name" value="GroES-like"/>
    <property type="match status" value="1"/>
</dbReference>
<proteinExistence type="predicted"/>
<sequence length="303" mass="31150">MRAVVQHGTGGPEVLNVEDRPEPHRGEGEVLIRVEAIAVPFYETQLRSGLIPAGGEPSVFGHEAAGTVVEADDRSLVGRRVVTMSFTGGAYAEVVAASQYTLVPETVSAEHAVAAAVPASMAVALLRTANVVEGETVLVEAASGAIGGHLARLAGRRGARVIATAGKGKADADVVLDHNDPAWRKNVSEGIDVVFESIGGPRAAELTAKLAPRGRILAYGLLSGEFATFSVADLAARGLTLIGFGGLDAYAKDVAAARAEALDLVADGTLTPVIDRTYPLAEAAAAHARVESREGAGRVVLVP</sequence>
<gene>
    <name evidence="4" type="ORF">QRX60_12285</name>
</gene>
<dbReference type="InterPro" id="IPR036291">
    <property type="entry name" value="NAD(P)-bd_dom_sf"/>
</dbReference>
<dbReference type="SMART" id="SM00829">
    <property type="entry name" value="PKS_ER"/>
    <property type="match status" value="1"/>
</dbReference>
<dbReference type="Gene3D" id="3.90.180.10">
    <property type="entry name" value="Medium-chain alcohol dehydrogenases, catalytic domain"/>
    <property type="match status" value="1"/>
</dbReference>
<protein>
    <submittedName>
        <fullName evidence="4">Zinc-binding dehydrogenase</fullName>
    </submittedName>
</protein>
<dbReference type="EMBL" id="CP127295">
    <property type="protein sequence ID" value="WIY04579.1"/>
    <property type="molecule type" value="Genomic_DNA"/>
</dbReference>
<dbReference type="Proteomes" id="UP001239397">
    <property type="component" value="Chromosome"/>
</dbReference>
<dbReference type="RefSeq" id="WP_286000900.1">
    <property type="nucleotide sequence ID" value="NZ_CP127295.1"/>
</dbReference>
<evidence type="ECO:0000259" key="3">
    <source>
        <dbReference type="SMART" id="SM00829"/>
    </source>
</evidence>
<dbReference type="Pfam" id="PF08240">
    <property type="entry name" value="ADH_N"/>
    <property type="match status" value="1"/>
</dbReference>
<dbReference type="SUPFAM" id="SSF51735">
    <property type="entry name" value="NAD(P)-binding Rossmann-fold domains"/>
    <property type="match status" value="1"/>
</dbReference>
<evidence type="ECO:0000313" key="5">
    <source>
        <dbReference type="Proteomes" id="UP001239397"/>
    </source>
</evidence>
<reference evidence="4 5" key="1">
    <citation type="submission" date="2023-06" db="EMBL/GenBank/DDBJ databases">
        <authorList>
            <person name="Oyuntsetseg B."/>
            <person name="Kim S.B."/>
        </authorList>
    </citation>
    <scope>NUCLEOTIDE SEQUENCE [LARGE SCALE GENOMIC DNA]</scope>
    <source>
        <strain evidence="4 5">4-36</strain>
    </source>
</reference>
<dbReference type="Gene3D" id="3.40.50.720">
    <property type="entry name" value="NAD(P)-binding Rossmann-like Domain"/>
    <property type="match status" value="1"/>
</dbReference>
<dbReference type="InterPro" id="IPR020843">
    <property type="entry name" value="ER"/>
</dbReference>
<dbReference type="InterPro" id="IPR011032">
    <property type="entry name" value="GroES-like_sf"/>
</dbReference>
<dbReference type="PANTHER" id="PTHR48106:SF18">
    <property type="entry name" value="QUINONE OXIDOREDUCTASE PIG3"/>
    <property type="match status" value="1"/>
</dbReference>
<evidence type="ECO:0000313" key="4">
    <source>
        <dbReference type="EMBL" id="WIY04579.1"/>
    </source>
</evidence>
<keyword evidence="1" id="KW-0521">NADP</keyword>
<dbReference type="PANTHER" id="PTHR48106">
    <property type="entry name" value="QUINONE OXIDOREDUCTASE PIG3-RELATED"/>
    <property type="match status" value="1"/>
</dbReference>
<accession>A0A9Y2JX45</accession>
<evidence type="ECO:0000256" key="2">
    <source>
        <dbReference type="ARBA" id="ARBA00023002"/>
    </source>
</evidence>
<organism evidence="4 5">
    <name type="scientific">Amycolatopsis mongoliensis</name>
    <dbReference type="NCBI Taxonomy" id="715475"/>
    <lineage>
        <taxon>Bacteria</taxon>
        <taxon>Bacillati</taxon>
        <taxon>Actinomycetota</taxon>
        <taxon>Actinomycetes</taxon>
        <taxon>Pseudonocardiales</taxon>
        <taxon>Pseudonocardiaceae</taxon>
        <taxon>Amycolatopsis</taxon>
    </lineage>
</organism>
<evidence type="ECO:0000256" key="1">
    <source>
        <dbReference type="ARBA" id="ARBA00022857"/>
    </source>
</evidence>
<dbReference type="KEGG" id="amog:QRX60_12285"/>
<feature type="domain" description="Enoyl reductase (ER)" evidence="3">
    <location>
        <begin position="10"/>
        <end position="301"/>
    </location>
</feature>
<dbReference type="Pfam" id="PF13602">
    <property type="entry name" value="ADH_zinc_N_2"/>
    <property type="match status" value="1"/>
</dbReference>
<dbReference type="GO" id="GO:0070402">
    <property type="term" value="F:NADPH binding"/>
    <property type="evidence" value="ECO:0007669"/>
    <property type="project" value="TreeGrafter"/>
</dbReference>